<evidence type="ECO:0008006" key="5">
    <source>
        <dbReference type="Google" id="ProtNLM"/>
    </source>
</evidence>
<gene>
    <name evidence="3" type="ORF">Daus18300_010661</name>
</gene>
<comment type="caution">
    <text evidence="3">The sequence shown here is derived from an EMBL/GenBank/DDBJ whole genome shotgun (WGS) entry which is preliminary data.</text>
</comment>
<comment type="similarity">
    <text evidence="1">Belongs to the methyltransferase superfamily. LaeA methyltransferase family.</text>
</comment>
<dbReference type="Gene3D" id="3.40.50.150">
    <property type="entry name" value="Vaccinia Virus protein VP39"/>
    <property type="match status" value="1"/>
</dbReference>
<feature type="compositionally biased region" description="Pro residues" evidence="2">
    <location>
        <begin position="26"/>
        <end position="35"/>
    </location>
</feature>
<evidence type="ECO:0000313" key="4">
    <source>
        <dbReference type="Proteomes" id="UP001583177"/>
    </source>
</evidence>
<accession>A0ABR3W9P5</accession>
<feature type="compositionally biased region" description="Low complexity" evidence="2">
    <location>
        <begin position="1"/>
        <end position="25"/>
    </location>
</feature>
<name>A0ABR3W9P5_9PEZI</name>
<reference evidence="3 4" key="1">
    <citation type="journal article" date="2024" name="IMA Fungus">
        <title>IMA Genome - F19 : A genome assembly and annotation guide to empower mycologists, including annotated draft genome sequences of Ceratocystis pirilliformis, Diaporthe australafricana, Fusarium ophioides, Paecilomyces lecythidis, and Sporothrix stenoceras.</title>
        <authorList>
            <person name="Aylward J."/>
            <person name="Wilson A.M."/>
            <person name="Visagie C.M."/>
            <person name="Spraker J."/>
            <person name="Barnes I."/>
            <person name="Buitendag C."/>
            <person name="Ceriani C."/>
            <person name="Del Mar Angel L."/>
            <person name="du Plessis D."/>
            <person name="Fuchs T."/>
            <person name="Gasser K."/>
            <person name="Kramer D."/>
            <person name="Li W."/>
            <person name="Munsamy K."/>
            <person name="Piso A."/>
            <person name="Price J.L."/>
            <person name="Sonnekus B."/>
            <person name="Thomas C."/>
            <person name="van der Nest A."/>
            <person name="van Dijk A."/>
            <person name="van Heerden A."/>
            <person name="van Vuuren N."/>
            <person name="Yilmaz N."/>
            <person name="Duong T.A."/>
            <person name="van der Merwe N.A."/>
            <person name="Wingfield M.J."/>
            <person name="Wingfield B.D."/>
        </authorList>
    </citation>
    <scope>NUCLEOTIDE SEQUENCE [LARGE SCALE GENOMIC DNA]</scope>
    <source>
        <strain evidence="3 4">CMW 18300</strain>
    </source>
</reference>
<dbReference type="PANTHER" id="PTHR43591:SF10">
    <property type="entry name" value="ABC TRANSMEMBRANE TYPE-1 DOMAIN-CONTAINING PROTEIN-RELATED"/>
    <property type="match status" value="1"/>
</dbReference>
<protein>
    <recommendedName>
        <fullName evidence="5">Methyltransferase</fullName>
    </recommendedName>
</protein>
<keyword evidence="4" id="KW-1185">Reference proteome</keyword>
<dbReference type="Proteomes" id="UP001583177">
    <property type="component" value="Unassembled WGS sequence"/>
</dbReference>
<dbReference type="InterPro" id="IPR029063">
    <property type="entry name" value="SAM-dependent_MTases_sf"/>
</dbReference>
<proteinExistence type="inferred from homology"/>
<organism evidence="3 4">
    <name type="scientific">Diaporthe australafricana</name>
    <dbReference type="NCBI Taxonomy" id="127596"/>
    <lineage>
        <taxon>Eukaryota</taxon>
        <taxon>Fungi</taxon>
        <taxon>Dikarya</taxon>
        <taxon>Ascomycota</taxon>
        <taxon>Pezizomycotina</taxon>
        <taxon>Sordariomycetes</taxon>
        <taxon>Sordariomycetidae</taxon>
        <taxon>Diaporthales</taxon>
        <taxon>Diaporthaceae</taxon>
        <taxon>Diaporthe</taxon>
    </lineage>
</organism>
<dbReference type="EMBL" id="JAWRVE010000120">
    <property type="protein sequence ID" value="KAL1856504.1"/>
    <property type="molecule type" value="Genomic_DNA"/>
</dbReference>
<dbReference type="SUPFAM" id="SSF53335">
    <property type="entry name" value="S-adenosyl-L-methionine-dependent methyltransferases"/>
    <property type="match status" value="1"/>
</dbReference>
<evidence type="ECO:0000256" key="2">
    <source>
        <dbReference type="SAM" id="MobiDB-lite"/>
    </source>
</evidence>
<dbReference type="CDD" id="cd02440">
    <property type="entry name" value="AdoMet_MTases"/>
    <property type="match status" value="1"/>
</dbReference>
<feature type="compositionally biased region" description="Low complexity" evidence="2">
    <location>
        <begin position="36"/>
        <end position="70"/>
    </location>
</feature>
<dbReference type="PANTHER" id="PTHR43591">
    <property type="entry name" value="METHYLTRANSFERASE"/>
    <property type="match status" value="1"/>
</dbReference>
<dbReference type="Pfam" id="PF13489">
    <property type="entry name" value="Methyltransf_23"/>
    <property type="match status" value="1"/>
</dbReference>
<evidence type="ECO:0000313" key="3">
    <source>
        <dbReference type="EMBL" id="KAL1856504.1"/>
    </source>
</evidence>
<evidence type="ECO:0000256" key="1">
    <source>
        <dbReference type="ARBA" id="ARBA00038158"/>
    </source>
</evidence>
<feature type="region of interest" description="Disordered" evidence="2">
    <location>
        <begin position="1"/>
        <end position="73"/>
    </location>
</feature>
<sequence length="402" mass="43813">MASSEPPEDAPGASASASATPAATPAAPPSAPPTATPAAQEPSPPAASSSPPAQDPAPAAAAGDAAQPTGLLPPTHWTELAEQQDLDDDNDSAFGDTASSTDSITSSILEYRTIHGRTYHSDHVGDNAQYWGSNDEMQVEAMDINHHFLSLCADNKLYFAPLGDNVQKVLDVGTGTGLWAIDFADDHPGANVIGTDISPIQPKWVPPNLKFEIEDCTSEWTFHANDFDYVHMRYLVGSIVDWPALFKEAYNALKPGAWLESFEGSPHIVSDDGTIAEKSAISQWGKFFEEGGRTLSRTFLVVDQGIQRKAMEEAGFIDIQEWEFKAPVGGWPRDKKLKEIGHWAQTALESDIEGYVLFIANVIVGWSREEILVYIAQLRREIRSTKHHGYFKVKAVWGRKPT</sequence>